<proteinExistence type="predicted"/>
<dbReference type="RefSeq" id="WP_143915703.1">
    <property type="nucleotide sequence ID" value="NZ_CANMIK010000001.1"/>
</dbReference>
<dbReference type="Gene3D" id="1.10.101.10">
    <property type="entry name" value="PGBD-like superfamily/PGBD"/>
    <property type="match status" value="1"/>
</dbReference>
<organism evidence="3 4">
    <name type="scientific">Aquimarina algiphila</name>
    <dbReference type="NCBI Taxonomy" id="2047982"/>
    <lineage>
        <taxon>Bacteria</taxon>
        <taxon>Pseudomonadati</taxon>
        <taxon>Bacteroidota</taxon>
        <taxon>Flavobacteriia</taxon>
        <taxon>Flavobacteriales</taxon>
        <taxon>Flavobacteriaceae</taxon>
        <taxon>Aquimarina</taxon>
    </lineage>
</organism>
<comment type="caution">
    <text evidence="3">The sequence shown here is derived from an EMBL/GenBank/DDBJ whole genome shotgun (WGS) entry which is preliminary data.</text>
</comment>
<dbReference type="InterPro" id="IPR036365">
    <property type="entry name" value="PGBD-like_sf"/>
</dbReference>
<evidence type="ECO:0000313" key="4">
    <source>
        <dbReference type="Proteomes" id="UP000318833"/>
    </source>
</evidence>
<keyword evidence="4" id="KW-1185">Reference proteome</keyword>
<reference evidence="3 4" key="1">
    <citation type="submission" date="2019-07" db="EMBL/GenBank/DDBJ databases">
        <title>The draft genome sequence of Aquimarina algiphila M91.</title>
        <authorList>
            <person name="Meng X."/>
        </authorList>
    </citation>
    <scope>NUCLEOTIDE SEQUENCE [LARGE SCALE GENOMIC DNA]</scope>
    <source>
        <strain evidence="3 4">M91</strain>
    </source>
</reference>
<dbReference type="InterPro" id="IPR024408">
    <property type="entry name" value="Muramidase"/>
</dbReference>
<dbReference type="EMBL" id="VLNR01000007">
    <property type="protein sequence ID" value="TSE10424.1"/>
    <property type="molecule type" value="Genomic_DNA"/>
</dbReference>
<accession>A0A554VPM3</accession>
<dbReference type="InterPro" id="IPR036366">
    <property type="entry name" value="PGBDSf"/>
</dbReference>
<dbReference type="InterPro" id="IPR002477">
    <property type="entry name" value="Peptidoglycan-bd-like"/>
</dbReference>
<feature type="domain" description="Peptidoglycan binding-like" evidence="1">
    <location>
        <begin position="9"/>
        <end position="64"/>
    </location>
</feature>
<protein>
    <submittedName>
        <fullName evidence="3">DUF3380 domain-containing protein</fullName>
    </submittedName>
</protein>
<dbReference type="Pfam" id="PF01471">
    <property type="entry name" value="PG_binding_1"/>
    <property type="match status" value="1"/>
</dbReference>
<evidence type="ECO:0000259" key="1">
    <source>
        <dbReference type="Pfam" id="PF01471"/>
    </source>
</evidence>
<feature type="domain" description="N-acetylmuramidase" evidence="2">
    <location>
        <begin position="94"/>
        <end position="277"/>
    </location>
</feature>
<dbReference type="SUPFAM" id="SSF47090">
    <property type="entry name" value="PGBD-like"/>
    <property type="match status" value="1"/>
</dbReference>
<dbReference type="OrthoDB" id="1523598at2"/>
<sequence length="281" mass="32564">MKTIQYRSRGQDVHYLEEVLTKLGYKVFVSNFFGKDTDLAVKDFQSKHNLVVDGIVGLKTWSKLIEVKKDLTAFNDKFLSEQDAKDFAKQFGLELAMVKAVNEIESNGKGFLVCGRPRILFEGHIFWRQLDKRGVNPSQYVSERTKDVLYKKWTKIHYRGGPSEYDRLEKAAGISDLSAFHEAAYSAASWGAFQIMGFHYSSLGYSSMDQFVSTMYEHEREHLKAFGKFIEITPFKGKKLIDWIKEKNWARFAEGYNGPGYKKNKYDVKLKNAYLKYRSNE</sequence>
<name>A0A554VPM3_9FLAO</name>
<dbReference type="AlphaFoldDB" id="A0A554VPM3"/>
<evidence type="ECO:0000259" key="2">
    <source>
        <dbReference type="Pfam" id="PF11860"/>
    </source>
</evidence>
<dbReference type="Pfam" id="PF11860">
    <property type="entry name" value="Muramidase"/>
    <property type="match status" value="1"/>
</dbReference>
<evidence type="ECO:0000313" key="3">
    <source>
        <dbReference type="EMBL" id="TSE10424.1"/>
    </source>
</evidence>
<gene>
    <name evidence="3" type="ORF">FOF46_05145</name>
</gene>
<dbReference type="Proteomes" id="UP000318833">
    <property type="component" value="Unassembled WGS sequence"/>
</dbReference>